<dbReference type="RefSeq" id="XP_060355316.1">
    <property type="nucleotide sequence ID" value="XM_060484459.1"/>
</dbReference>
<protein>
    <submittedName>
        <fullName evidence="7">Uncharacterized protein</fullName>
    </submittedName>
</protein>
<keyword evidence="2 6" id="KW-0812">Transmembrane</keyword>
<proteinExistence type="predicted"/>
<evidence type="ECO:0000256" key="6">
    <source>
        <dbReference type="SAM" id="Phobius"/>
    </source>
</evidence>
<dbReference type="Pfam" id="PF03619">
    <property type="entry name" value="Solute_trans_a"/>
    <property type="match status" value="1"/>
</dbReference>
<feature type="region of interest" description="Disordered" evidence="5">
    <location>
        <begin position="329"/>
        <end position="352"/>
    </location>
</feature>
<dbReference type="Proteomes" id="UP001241169">
    <property type="component" value="Unassembled WGS sequence"/>
</dbReference>
<organism evidence="7 8">
    <name type="scientific">Colletotrichum paranaense</name>
    <dbReference type="NCBI Taxonomy" id="1914294"/>
    <lineage>
        <taxon>Eukaryota</taxon>
        <taxon>Fungi</taxon>
        <taxon>Dikarya</taxon>
        <taxon>Ascomycota</taxon>
        <taxon>Pezizomycotina</taxon>
        <taxon>Sordariomycetes</taxon>
        <taxon>Hypocreomycetidae</taxon>
        <taxon>Glomerellales</taxon>
        <taxon>Glomerellaceae</taxon>
        <taxon>Colletotrichum</taxon>
        <taxon>Colletotrichum acutatum species complex</taxon>
    </lineage>
</organism>
<gene>
    <name evidence="7" type="ORF">CPAR01_00166</name>
</gene>
<evidence type="ECO:0000256" key="1">
    <source>
        <dbReference type="ARBA" id="ARBA00004141"/>
    </source>
</evidence>
<feature type="transmembrane region" description="Helical" evidence="6">
    <location>
        <begin position="27"/>
        <end position="48"/>
    </location>
</feature>
<keyword evidence="8" id="KW-1185">Reference proteome</keyword>
<keyword evidence="4 6" id="KW-0472">Membrane</keyword>
<evidence type="ECO:0000313" key="8">
    <source>
        <dbReference type="Proteomes" id="UP001241169"/>
    </source>
</evidence>
<feature type="transmembrane region" description="Helical" evidence="6">
    <location>
        <begin position="109"/>
        <end position="127"/>
    </location>
</feature>
<feature type="transmembrane region" description="Helical" evidence="6">
    <location>
        <begin position="246"/>
        <end position="262"/>
    </location>
</feature>
<dbReference type="SMART" id="SM01417">
    <property type="entry name" value="Solute_trans_a"/>
    <property type="match status" value="1"/>
</dbReference>
<keyword evidence="3 6" id="KW-1133">Transmembrane helix</keyword>
<dbReference type="PANTHER" id="PTHR23423">
    <property type="entry name" value="ORGANIC SOLUTE TRANSPORTER-RELATED"/>
    <property type="match status" value="1"/>
</dbReference>
<name>A0ABQ9T346_9PEZI</name>
<feature type="transmembrane region" description="Helical" evidence="6">
    <location>
        <begin position="211"/>
        <end position="234"/>
    </location>
</feature>
<dbReference type="EMBL" id="MOPA01000001">
    <property type="protein sequence ID" value="KAK1546199.1"/>
    <property type="molecule type" value="Genomic_DNA"/>
</dbReference>
<comment type="caution">
    <text evidence="7">The sequence shown here is derived from an EMBL/GenBank/DDBJ whole genome shotgun (WGS) entry which is preliminary data.</text>
</comment>
<evidence type="ECO:0000256" key="4">
    <source>
        <dbReference type="ARBA" id="ARBA00023136"/>
    </source>
</evidence>
<accession>A0ABQ9T346</accession>
<reference evidence="7 8" key="1">
    <citation type="submission" date="2016-10" db="EMBL/GenBank/DDBJ databases">
        <title>The genome sequence of Colletotrichum fioriniae PJ7.</title>
        <authorList>
            <person name="Baroncelli R."/>
        </authorList>
    </citation>
    <scope>NUCLEOTIDE SEQUENCE [LARGE SCALE GENOMIC DNA]</scope>
    <source>
        <strain evidence="7 8">IMI 384185</strain>
    </source>
</reference>
<comment type="subcellular location">
    <subcellularLocation>
        <location evidence="1">Membrane</location>
        <topology evidence="1">Multi-pass membrane protein</topology>
    </subcellularLocation>
</comment>
<dbReference type="InterPro" id="IPR005178">
    <property type="entry name" value="Ostalpha/TMEM184C"/>
</dbReference>
<dbReference type="GeneID" id="85368358"/>
<feature type="transmembrane region" description="Helical" evidence="6">
    <location>
        <begin position="170"/>
        <end position="191"/>
    </location>
</feature>
<evidence type="ECO:0000313" key="7">
    <source>
        <dbReference type="EMBL" id="KAK1546199.1"/>
    </source>
</evidence>
<sequence length="475" mass="53534">MAKCKEHPLDVPIIEQKLGGGIRVHGLLISLSAGATIVACCATAYLIFRHASNYTKPKEQKQSFMGSDKKTFLHRIIRILLMVPVYSIACSLSIIFYKKQVYIGSVYEFYESLVIASFFLLLCQLLHPDLNTLRRVFNLVEPKKWLNPTRFFVKHVGRNKKGQTEDGLKWFNIIWFGVFQFCTVKFFGALTKCITEAADVYCKESKDPSHAKIWVMVIEILSLVTAMMCLLQFYHQTSKEMAQHRPLLKFLAIKLVVFLFYVQTKSHQGIFEFLTGDGGPLKPTAYISHPSWAVGIPNTLLCFEMAAVSILHLYAYPYSIYKDPAAPKNTGHNASDEDGQGTDQNSATRIIPVRSREVWPQQPETAYGGAGAEEQDACGVWDGAHGSTRPNAETSVSARGFQWRALKDALNFVDIVRAVVTASRWLVVERRRAARGSGTEEVQMQSENGPQYMERVKTDDLSEALNMVNSHMSRR</sequence>
<evidence type="ECO:0000256" key="2">
    <source>
        <dbReference type="ARBA" id="ARBA00022692"/>
    </source>
</evidence>
<feature type="transmembrane region" description="Helical" evidence="6">
    <location>
        <begin position="79"/>
        <end position="97"/>
    </location>
</feature>
<feature type="region of interest" description="Disordered" evidence="5">
    <location>
        <begin position="432"/>
        <end position="451"/>
    </location>
</feature>
<evidence type="ECO:0000256" key="3">
    <source>
        <dbReference type="ARBA" id="ARBA00022989"/>
    </source>
</evidence>
<feature type="compositionally biased region" description="Polar residues" evidence="5">
    <location>
        <begin position="440"/>
        <end position="449"/>
    </location>
</feature>
<evidence type="ECO:0000256" key="5">
    <source>
        <dbReference type="SAM" id="MobiDB-lite"/>
    </source>
</evidence>